<sequence length="216" mass="23418">MTITSPSADDLRRMMTDQLTAAGALRSEHWIDAFAGVPRHVFVPEFTVRAQGRIHRYGQEDPTWLAAAYRDTSLLTQFDATGVATSSSTRPSPMATMLEALDVVHGNHVLEIGVGTGYNAALLAHRLGGDHEADRRDGMAGCAEHAPYDRLPATCGVGRIPDAWREQVRPGGVIVANVGYGSACLMVDSLGECRPPRRRPVRPVDRQGRVTPPLAR</sequence>
<protein>
    <recommendedName>
        <fullName evidence="4">Protein-L-isoaspartate O-methyltransferase</fullName>
        <ecNumber evidence="3">2.1.1.77</ecNumber>
    </recommendedName>
    <alternativeName>
        <fullName evidence="11">L-isoaspartyl protein carboxyl methyltransferase</fullName>
    </alternativeName>
    <alternativeName>
        <fullName evidence="9">Protein L-isoaspartyl methyltransferase</fullName>
    </alternativeName>
    <alternativeName>
        <fullName evidence="10">Protein-beta-aspartate methyltransferase</fullName>
    </alternativeName>
</protein>
<gene>
    <name evidence="13" type="ORF">DVH02_17050</name>
</gene>
<keyword evidence="5" id="KW-0963">Cytoplasm</keyword>
<dbReference type="EC" id="2.1.1.77" evidence="3"/>
<keyword evidence="6" id="KW-0489">Methyltransferase</keyword>
<dbReference type="GO" id="GO:0032259">
    <property type="term" value="P:methylation"/>
    <property type="evidence" value="ECO:0007669"/>
    <property type="project" value="UniProtKB-KW"/>
</dbReference>
<comment type="similarity">
    <text evidence="2">Belongs to the methyltransferase superfamily. L-isoaspartyl/D-aspartyl protein methyltransferase family.</text>
</comment>
<dbReference type="OrthoDB" id="5143400at2"/>
<dbReference type="EMBL" id="QQNA01000124">
    <property type="protein sequence ID" value="RDG36982.1"/>
    <property type="molecule type" value="Genomic_DNA"/>
</dbReference>
<dbReference type="PANTHER" id="PTHR11579">
    <property type="entry name" value="PROTEIN-L-ISOASPARTATE O-METHYLTRANSFERASE"/>
    <property type="match status" value="1"/>
</dbReference>
<evidence type="ECO:0000256" key="11">
    <source>
        <dbReference type="ARBA" id="ARBA00031350"/>
    </source>
</evidence>
<dbReference type="Gene3D" id="3.40.50.150">
    <property type="entry name" value="Vaccinia Virus protein VP39"/>
    <property type="match status" value="2"/>
</dbReference>
<dbReference type="Proteomes" id="UP000253741">
    <property type="component" value="Unassembled WGS sequence"/>
</dbReference>
<dbReference type="PANTHER" id="PTHR11579:SF0">
    <property type="entry name" value="PROTEIN-L-ISOASPARTATE(D-ASPARTATE) O-METHYLTRANSFERASE"/>
    <property type="match status" value="1"/>
</dbReference>
<evidence type="ECO:0000256" key="8">
    <source>
        <dbReference type="ARBA" id="ARBA00022691"/>
    </source>
</evidence>
<evidence type="ECO:0000256" key="4">
    <source>
        <dbReference type="ARBA" id="ARBA00013346"/>
    </source>
</evidence>
<dbReference type="AlphaFoldDB" id="A0A370B8J0"/>
<evidence type="ECO:0000256" key="10">
    <source>
        <dbReference type="ARBA" id="ARBA00031323"/>
    </source>
</evidence>
<keyword evidence="7" id="KW-0808">Transferase</keyword>
<name>A0A370B8J0_9ACTN</name>
<evidence type="ECO:0000313" key="13">
    <source>
        <dbReference type="EMBL" id="RDG36982.1"/>
    </source>
</evidence>
<keyword evidence="8" id="KW-0949">S-adenosyl-L-methionine</keyword>
<evidence type="ECO:0000256" key="7">
    <source>
        <dbReference type="ARBA" id="ARBA00022679"/>
    </source>
</evidence>
<evidence type="ECO:0000313" key="14">
    <source>
        <dbReference type="Proteomes" id="UP000253741"/>
    </source>
</evidence>
<proteinExistence type="inferred from homology"/>
<evidence type="ECO:0000256" key="5">
    <source>
        <dbReference type="ARBA" id="ARBA00022490"/>
    </source>
</evidence>
<dbReference type="InterPro" id="IPR029063">
    <property type="entry name" value="SAM-dependent_MTases_sf"/>
</dbReference>
<dbReference type="GO" id="GO:0005737">
    <property type="term" value="C:cytoplasm"/>
    <property type="evidence" value="ECO:0007669"/>
    <property type="project" value="UniProtKB-SubCell"/>
</dbReference>
<comment type="subcellular location">
    <subcellularLocation>
        <location evidence="1">Cytoplasm</location>
    </subcellularLocation>
</comment>
<evidence type="ECO:0000256" key="1">
    <source>
        <dbReference type="ARBA" id="ARBA00004496"/>
    </source>
</evidence>
<organism evidence="13 14">
    <name type="scientific">Streptomyces corynorhini</name>
    <dbReference type="NCBI Taxonomy" id="2282652"/>
    <lineage>
        <taxon>Bacteria</taxon>
        <taxon>Bacillati</taxon>
        <taxon>Actinomycetota</taxon>
        <taxon>Actinomycetes</taxon>
        <taxon>Kitasatosporales</taxon>
        <taxon>Streptomycetaceae</taxon>
        <taxon>Streptomyces</taxon>
    </lineage>
</organism>
<keyword evidence="14" id="KW-1185">Reference proteome</keyword>
<dbReference type="RefSeq" id="WP_114624670.1">
    <property type="nucleotide sequence ID" value="NZ_QQNA01000124.1"/>
</dbReference>
<evidence type="ECO:0000256" key="9">
    <source>
        <dbReference type="ARBA" id="ARBA00030757"/>
    </source>
</evidence>
<feature type="region of interest" description="Disordered" evidence="12">
    <location>
        <begin position="197"/>
        <end position="216"/>
    </location>
</feature>
<evidence type="ECO:0000256" key="6">
    <source>
        <dbReference type="ARBA" id="ARBA00022603"/>
    </source>
</evidence>
<dbReference type="InterPro" id="IPR000682">
    <property type="entry name" value="PCMT"/>
</dbReference>
<dbReference type="SUPFAM" id="SSF53335">
    <property type="entry name" value="S-adenosyl-L-methionine-dependent methyltransferases"/>
    <property type="match status" value="1"/>
</dbReference>
<evidence type="ECO:0000256" key="12">
    <source>
        <dbReference type="SAM" id="MobiDB-lite"/>
    </source>
</evidence>
<evidence type="ECO:0000256" key="3">
    <source>
        <dbReference type="ARBA" id="ARBA00011890"/>
    </source>
</evidence>
<accession>A0A370B8J0</accession>
<dbReference type="Pfam" id="PF01135">
    <property type="entry name" value="PCMT"/>
    <property type="match status" value="2"/>
</dbReference>
<dbReference type="GO" id="GO:0004719">
    <property type="term" value="F:protein-L-isoaspartate (D-aspartate) O-methyltransferase activity"/>
    <property type="evidence" value="ECO:0007669"/>
    <property type="project" value="UniProtKB-EC"/>
</dbReference>
<evidence type="ECO:0000256" key="2">
    <source>
        <dbReference type="ARBA" id="ARBA00005369"/>
    </source>
</evidence>
<comment type="caution">
    <text evidence="13">The sequence shown here is derived from an EMBL/GenBank/DDBJ whole genome shotgun (WGS) entry which is preliminary data.</text>
</comment>
<reference evidence="13 14" key="1">
    <citation type="submission" date="2018-07" db="EMBL/GenBank/DDBJ databases">
        <title>Streptomyces species from bats.</title>
        <authorList>
            <person name="Dunlap C."/>
        </authorList>
    </citation>
    <scope>NUCLEOTIDE SEQUENCE [LARGE SCALE GENOMIC DNA]</scope>
    <source>
        <strain evidence="13 14">AC230</strain>
    </source>
</reference>